<keyword evidence="14" id="KW-0804">Transcription</keyword>
<dbReference type="InterPro" id="IPR050777">
    <property type="entry name" value="SET2_Histone-Lys_MeTrsfase"/>
</dbReference>
<feature type="domain" description="AWS" evidence="22">
    <location>
        <begin position="952"/>
        <end position="1002"/>
    </location>
</feature>
<dbReference type="GO" id="GO:0008270">
    <property type="term" value="F:zinc ion binding"/>
    <property type="evidence" value="ECO:0007669"/>
    <property type="project" value="UniProtKB-KW"/>
</dbReference>
<comment type="caution">
    <text evidence="23">The sequence shown here is derived from an EMBL/GenBank/DDBJ whole genome shotgun (WGS) entry which is preliminary data.</text>
</comment>
<dbReference type="InterPro" id="IPR006560">
    <property type="entry name" value="AWS_dom"/>
</dbReference>
<feature type="domain" description="Post-SET" evidence="21">
    <location>
        <begin position="1128"/>
        <end position="1144"/>
    </location>
</feature>
<dbReference type="CDD" id="cd19173">
    <property type="entry name" value="SET_NSD"/>
    <property type="match status" value="1"/>
</dbReference>
<dbReference type="PROSITE" id="PS50280">
    <property type="entry name" value="SET"/>
    <property type="match status" value="1"/>
</dbReference>
<dbReference type="CDD" id="cd21991">
    <property type="entry name" value="HMG-box_NSD2"/>
    <property type="match status" value="1"/>
</dbReference>
<dbReference type="SMART" id="SM00293">
    <property type="entry name" value="PWWP"/>
    <property type="match status" value="1"/>
</dbReference>
<keyword evidence="11" id="KW-0862">Zinc</keyword>
<evidence type="ECO:0000256" key="4">
    <source>
        <dbReference type="ARBA" id="ARBA00022553"/>
    </source>
</evidence>
<dbReference type="OrthoDB" id="422362at2759"/>
<dbReference type="InterPro" id="IPR019787">
    <property type="entry name" value="Znf_PHD-finger"/>
</dbReference>
<dbReference type="Proteomes" id="UP000215335">
    <property type="component" value="Unassembled WGS sequence"/>
</dbReference>
<dbReference type="InterPro" id="IPR047443">
    <property type="entry name" value="HMG-box_NSD2"/>
</dbReference>
<evidence type="ECO:0000259" key="18">
    <source>
        <dbReference type="PROSITE" id="PS50016"/>
    </source>
</evidence>
<evidence type="ECO:0000256" key="12">
    <source>
        <dbReference type="ARBA" id="ARBA00022853"/>
    </source>
</evidence>
<keyword evidence="13" id="KW-0805">Transcription regulation</keyword>
<evidence type="ECO:0000256" key="6">
    <source>
        <dbReference type="ARBA" id="ARBA00022679"/>
    </source>
</evidence>
<dbReference type="PANTHER" id="PTHR22884">
    <property type="entry name" value="SET DOMAIN PROTEINS"/>
    <property type="match status" value="1"/>
</dbReference>
<keyword evidence="6" id="KW-0808">Transferase</keyword>
<dbReference type="CDD" id="cd15565">
    <property type="entry name" value="PHD2_NSD"/>
    <property type="match status" value="1"/>
</dbReference>
<keyword evidence="4" id="KW-0597">Phosphoprotein</keyword>
<evidence type="ECO:0000259" key="22">
    <source>
        <dbReference type="PROSITE" id="PS51215"/>
    </source>
</evidence>
<dbReference type="Pfam" id="PF23011">
    <property type="entry name" value="PHD-1st_NSD"/>
    <property type="match status" value="1"/>
</dbReference>
<dbReference type="PROSITE" id="PS51215">
    <property type="entry name" value="AWS"/>
    <property type="match status" value="1"/>
</dbReference>
<evidence type="ECO:0000259" key="19">
    <source>
        <dbReference type="PROSITE" id="PS50280"/>
    </source>
</evidence>
<dbReference type="CDD" id="cd15567">
    <property type="entry name" value="PHD4_NSD"/>
    <property type="match status" value="1"/>
</dbReference>
<dbReference type="SMART" id="SM00249">
    <property type="entry name" value="PHD"/>
    <property type="match status" value="3"/>
</dbReference>
<keyword evidence="7" id="KW-0949">S-adenosyl-L-methionine</keyword>
<feature type="domain" description="PWWP" evidence="20">
    <location>
        <begin position="821"/>
        <end position="883"/>
    </location>
</feature>
<dbReference type="Pfam" id="PF17982">
    <property type="entry name" value="C5HCH"/>
    <property type="match status" value="1"/>
</dbReference>
<evidence type="ECO:0000256" key="10">
    <source>
        <dbReference type="ARBA" id="ARBA00022771"/>
    </source>
</evidence>
<feature type="domain" description="PHD-type" evidence="18">
    <location>
        <begin position="772"/>
        <end position="816"/>
    </location>
</feature>
<dbReference type="InterPro" id="IPR055198">
    <property type="entry name" value="NSD_PHD"/>
</dbReference>
<evidence type="ECO:0000259" key="20">
    <source>
        <dbReference type="PROSITE" id="PS50812"/>
    </source>
</evidence>
<organism evidence="23 24">
    <name type="scientific">Trichomalopsis sarcophagae</name>
    <dbReference type="NCBI Taxonomy" id="543379"/>
    <lineage>
        <taxon>Eukaryota</taxon>
        <taxon>Metazoa</taxon>
        <taxon>Ecdysozoa</taxon>
        <taxon>Arthropoda</taxon>
        <taxon>Hexapoda</taxon>
        <taxon>Insecta</taxon>
        <taxon>Pterygota</taxon>
        <taxon>Neoptera</taxon>
        <taxon>Endopterygota</taxon>
        <taxon>Hymenoptera</taxon>
        <taxon>Apocrita</taxon>
        <taxon>Proctotrupomorpha</taxon>
        <taxon>Chalcidoidea</taxon>
        <taxon>Pteromalidae</taxon>
        <taxon>Pteromalinae</taxon>
        <taxon>Trichomalopsis</taxon>
    </lineage>
</organism>
<dbReference type="CDD" id="cd15566">
    <property type="entry name" value="PHD3_NSD"/>
    <property type="match status" value="1"/>
</dbReference>
<dbReference type="InterPro" id="IPR001214">
    <property type="entry name" value="SET_dom"/>
</dbReference>
<evidence type="ECO:0000256" key="8">
    <source>
        <dbReference type="ARBA" id="ARBA00022723"/>
    </source>
</evidence>
<feature type="compositionally biased region" description="Acidic residues" evidence="17">
    <location>
        <begin position="400"/>
        <end position="436"/>
    </location>
</feature>
<gene>
    <name evidence="23" type="ORF">TSAR_009624</name>
</gene>
<evidence type="ECO:0000256" key="5">
    <source>
        <dbReference type="ARBA" id="ARBA00022603"/>
    </source>
</evidence>
<sequence length="1419" mass="160407">MDILEEDAAKKNNDSTDEELIGSVAKSTDKPCSPSPRPVGTSRYGRLIKPKSPSNNLKMPKNSKPEASIEDECIKMEDTSSVMDDTVNNSLDCSSVGVEEDSINIEDLQSQCPWTLGQIVWSRIGTYPFWPGIVTIHSETMTYVSERVVGVAKSKVRSVHVTFCADKGKHSWVSFGNVIPFHGIDEFEKRKEEITPEIKKKEPKYAAAFVIKPSMKLKWDDAVAEASGLMAKSPEARIEIFKPKNSKNNSSLNKSVKTVDQSEEITKKRKKTFTDDEILTKKSKQEIEEVEILDERLDNKLGSHLSLETPPTPPSSHKDSSDEGATSKKFKNKKRSGKYGVFEVFCERNKESAEQLDPDASEADIKAYLLDLWENMSSQERNKYRADYLQSDEVNLYSIDVDEDEEDEEDEDEDEDEDDDDDDDDYDDDEEAESGPEPEKLVVINRGRRTKGQLKIDEFFNYEEPLERATRRQRSKAGLNATKDEFSDQEEEESTSVESENLDKSVKKRRTKERRESSDQDDVISIDSGDVPVKKGRSKVDNESSKDYPPSLMIDTGKRNRPYKLFKGMKNERVCQICEKTGKLIRCRGPCHSYFHLACVKPGESSPEPSEAGDIQENNAYKEDLKEIKAKSKEIQEKEEAAFDYDNFKCIDCLSGVAPPCFVCHERDGERTKCSILACGKHYHPDCLKSWPQCQWQGGRLTCPHHICHTCASDNPQNSHPRSAGEKFAKCVKCPSTYHASISCLPAGSTILTGSQIVCPKHYKSSHPPVNATWCFLCTEGGSLICCDTCPTSFHLECLGIDAPDGGYICEDCETGRLPLYGEVVWVKLGTYRWWPSVICYPQEIPTNIATRPHKAGEFCVMFLGTRDYYWIHRGKAFLYQDGDANTKVIGSKKVEESYRKALQEAKLFHERLVYERAVAKCRGSSKSLKPPPYVKLKVNKPVGNVKVPEVDSMVACDCNPNQPYPCSPDSDCLNRILMIECSPDTCPAGTKCQNQLFVQRKYPAMKPVHTEERGWGLVSLEPIKHGQFIIEYVGEVIDEAEYKLRLQQKKERKNENYYFLTIDNSRMIDAEPKGNLSRFMNHSCQPNCETQKWKVNGDTRIGLFALRDIEPGEELTFNYNLACDGETRKPCLCKAPNCSGFIGLKVPKQQISLVQQKKIEKAEKVKKQRKNSKKVLLSCWNCSQKIDNPDDAHRCDQKTCGKVYHTHCIAIEDGPDHIFHCPWHFCAECYKRTSIRCSYCCNAFCQLHVFGNLREDPETANLICYNHQTANRDYIDLNMGESGEALMDDDGDDDVVIINDDYNGMETFCDEALEEPLEPPPPLIPLAAPTSPMPVVMETPASCSVQPDEISPRGAIVEVHASSEEGEEEDESSSQKEDDEDETAGNKRRRRRRQRRKQNAAESDFTLDQIAAIIGIVK</sequence>
<dbReference type="InterPro" id="IPR046341">
    <property type="entry name" value="SET_dom_sf"/>
</dbReference>
<dbReference type="SUPFAM" id="SSF57903">
    <property type="entry name" value="FYVE/PHD zinc finger"/>
    <property type="match status" value="2"/>
</dbReference>
<dbReference type="SUPFAM" id="SSF82199">
    <property type="entry name" value="SET domain"/>
    <property type="match status" value="1"/>
</dbReference>
<keyword evidence="9" id="KW-0677">Repeat</keyword>
<dbReference type="InterPro" id="IPR059153">
    <property type="entry name" value="NSD_PHD-1st"/>
</dbReference>
<dbReference type="CDD" id="cd05838">
    <property type="entry name" value="PWWP_NSD_rpt2"/>
    <property type="match status" value="1"/>
</dbReference>
<dbReference type="Gene3D" id="2.30.30.140">
    <property type="match status" value="2"/>
</dbReference>
<feature type="domain" description="PWWP" evidence="20">
    <location>
        <begin position="116"/>
        <end position="184"/>
    </location>
</feature>
<feature type="compositionally biased region" description="Low complexity" evidence="17">
    <location>
        <begin position="246"/>
        <end position="255"/>
    </location>
</feature>
<evidence type="ECO:0000256" key="2">
    <source>
        <dbReference type="ARBA" id="ARBA00004286"/>
    </source>
</evidence>
<feature type="region of interest" description="Disordered" evidence="17">
    <location>
        <begin position="242"/>
        <end position="270"/>
    </location>
</feature>
<dbReference type="GO" id="GO:0032259">
    <property type="term" value="P:methylation"/>
    <property type="evidence" value="ECO:0007669"/>
    <property type="project" value="UniProtKB-KW"/>
</dbReference>
<evidence type="ECO:0008006" key="25">
    <source>
        <dbReference type="Google" id="ProtNLM"/>
    </source>
</evidence>
<accession>A0A232EN27</accession>
<dbReference type="Pfam" id="PF00628">
    <property type="entry name" value="PHD"/>
    <property type="match status" value="1"/>
</dbReference>
<dbReference type="SUPFAM" id="SSF63748">
    <property type="entry name" value="Tudor/PWWP/MBT"/>
    <property type="match status" value="2"/>
</dbReference>
<feature type="region of interest" description="Disordered" evidence="17">
    <location>
        <begin position="1362"/>
        <end position="1405"/>
    </location>
</feature>
<dbReference type="GO" id="GO:0016279">
    <property type="term" value="F:protein-lysine N-methyltransferase activity"/>
    <property type="evidence" value="ECO:0007669"/>
    <property type="project" value="UniProtKB-ARBA"/>
</dbReference>
<dbReference type="PROSITE" id="PS50016">
    <property type="entry name" value="ZF_PHD_2"/>
    <property type="match status" value="1"/>
</dbReference>
<evidence type="ECO:0000256" key="11">
    <source>
        <dbReference type="ARBA" id="ARBA00022833"/>
    </source>
</evidence>
<dbReference type="SMART" id="SM00570">
    <property type="entry name" value="AWS"/>
    <property type="match status" value="1"/>
</dbReference>
<evidence type="ECO:0000256" key="1">
    <source>
        <dbReference type="ARBA" id="ARBA00004123"/>
    </source>
</evidence>
<dbReference type="InterPro" id="IPR013083">
    <property type="entry name" value="Znf_RING/FYVE/PHD"/>
</dbReference>
<comment type="subcellular location">
    <subcellularLocation>
        <location evidence="2">Chromosome</location>
    </subcellularLocation>
    <subcellularLocation>
        <location evidence="1">Nucleus</location>
    </subcellularLocation>
</comment>
<dbReference type="InterPro" id="IPR041306">
    <property type="entry name" value="C5HCH"/>
</dbReference>
<dbReference type="SMART" id="SM00508">
    <property type="entry name" value="PostSET"/>
    <property type="match status" value="1"/>
</dbReference>
<dbReference type="Pfam" id="PF00855">
    <property type="entry name" value="PWWP"/>
    <property type="match status" value="2"/>
</dbReference>
<keyword evidence="3" id="KW-0158">Chromosome</keyword>
<dbReference type="SMART" id="SM00317">
    <property type="entry name" value="SET"/>
    <property type="match status" value="1"/>
</dbReference>
<dbReference type="Pfam" id="PF17907">
    <property type="entry name" value="AWS"/>
    <property type="match status" value="1"/>
</dbReference>
<dbReference type="Pfam" id="PF22908">
    <property type="entry name" value="PHD_NSD"/>
    <property type="match status" value="1"/>
</dbReference>
<keyword evidence="12" id="KW-0156">Chromatin regulator</keyword>
<dbReference type="InterPro" id="IPR011011">
    <property type="entry name" value="Znf_FYVE_PHD"/>
</dbReference>
<evidence type="ECO:0000256" key="15">
    <source>
        <dbReference type="ARBA" id="ARBA00023242"/>
    </source>
</evidence>
<dbReference type="InterPro" id="IPR003616">
    <property type="entry name" value="Post-SET_dom"/>
</dbReference>
<evidence type="ECO:0000256" key="16">
    <source>
        <dbReference type="PROSITE-ProRule" id="PRU00146"/>
    </source>
</evidence>
<dbReference type="Pfam" id="PF00856">
    <property type="entry name" value="SET"/>
    <property type="match status" value="1"/>
</dbReference>
<dbReference type="Gene3D" id="3.30.40.10">
    <property type="entry name" value="Zinc/RING finger domain, C3HC4 (zinc finger)"/>
    <property type="match status" value="4"/>
</dbReference>
<dbReference type="InterPro" id="IPR055197">
    <property type="entry name" value="PHDvar_NSD"/>
</dbReference>
<proteinExistence type="predicted"/>
<dbReference type="Pfam" id="PF23004">
    <property type="entry name" value="PHDvar_NSD"/>
    <property type="match status" value="1"/>
</dbReference>
<name>A0A232EN27_9HYME</name>
<dbReference type="GO" id="GO:0140938">
    <property type="term" value="F:histone H3 methyltransferase activity"/>
    <property type="evidence" value="ECO:0007669"/>
    <property type="project" value="UniProtKB-ARBA"/>
</dbReference>
<feature type="region of interest" description="Disordered" evidence="17">
    <location>
        <begin position="1"/>
        <end position="68"/>
    </location>
</feature>
<keyword evidence="5" id="KW-0489">Methyltransferase</keyword>
<dbReference type="PROSITE" id="PS50812">
    <property type="entry name" value="PWWP"/>
    <property type="match status" value="2"/>
</dbReference>
<keyword evidence="8" id="KW-0479">Metal-binding</keyword>
<dbReference type="InterPro" id="IPR001965">
    <property type="entry name" value="Znf_PHD"/>
</dbReference>
<dbReference type="FunFam" id="2.30.30.140:FF:000099">
    <property type="entry name" value="Histone-lysine N-methyltransferase"/>
    <property type="match status" value="1"/>
</dbReference>
<dbReference type="EMBL" id="NNAY01003225">
    <property type="protein sequence ID" value="OXU19769.1"/>
    <property type="molecule type" value="Genomic_DNA"/>
</dbReference>
<feature type="region of interest" description="Disordered" evidence="17">
    <location>
        <begin position="384"/>
        <end position="556"/>
    </location>
</feature>
<feature type="region of interest" description="Disordered" evidence="17">
    <location>
        <begin position="301"/>
        <end position="335"/>
    </location>
</feature>
<dbReference type="Gene3D" id="2.170.270.10">
    <property type="entry name" value="SET domain"/>
    <property type="match status" value="1"/>
</dbReference>
<dbReference type="InterPro" id="IPR019786">
    <property type="entry name" value="Zinc_finger_PHD-type_CS"/>
</dbReference>
<feature type="compositionally biased region" description="Acidic residues" evidence="17">
    <location>
        <begin position="1365"/>
        <end position="1384"/>
    </location>
</feature>
<evidence type="ECO:0000256" key="13">
    <source>
        <dbReference type="ARBA" id="ARBA00023015"/>
    </source>
</evidence>
<evidence type="ECO:0000256" key="14">
    <source>
        <dbReference type="ARBA" id="ARBA00023163"/>
    </source>
</evidence>
<evidence type="ECO:0000259" key="21">
    <source>
        <dbReference type="PROSITE" id="PS50868"/>
    </source>
</evidence>
<evidence type="ECO:0000256" key="3">
    <source>
        <dbReference type="ARBA" id="ARBA00022454"/>
    </source>
</evidence>
<dbReference type="GO" id="GO:0005694">
    <property type="term" value="C:chromosome"/>
    <property type="evidence" value="ECO:0007669"/>
    <property type="project" value="UniProtKB-SubCell"/>
</dbReference>
<dbReference type="PROSITE" id="PS50868">
    <property type="entry name" value="POST_SET"/>
    <property type="match status" value="1"/>
</dbReference>
<keyword evidence="15" id="KW-0539">Nucleus</keyword>
<feature type="domain" description="SET" evidence="19">
    <location>
        <begin position="996"/>
        <end position="1121"/>
    </location>
</feature>
<dbReference type="PROSITE" id="PS01359">
    <property type="entry name" value="ZF_PHD_1"/>
    <property type="match status" value="1"/>
</dbReference>
<dbReference type="CDD" id="cd20144">
    <property type="entry name" value="PWWP_NSD_rpt1"/>
    <property type="match status" value="1"/>
</dbReference>
<keyword evidence="24" id="KW-1185">Reference proteome</keyword>
<dbReference type="STRING" id="543379.A0A232EN27"/>
<protein>
    <recommendedName>
        <fullName evidence="25">Histone-lysine N-methyltransferase</fullName>
    </recommendedName>
</protein>
<evidence type="ECO:0000313" key="23">
    <source>
        <dbReference type="EMBL" id="OXU19769.1"/>
    </source>
</evidence>
<dbReference type="CDD" id="cd15564">
    <property type="entry name" value="PHD1_NSD"/>
    <property type="match status" value="1"/>
</dbReference>
<evidence type="ECO:0000256" key="9">
    <source>
        <dbReference type="ARBA" id="ARBA00022737"/>
    </source>
</evidence>
<evidence type="ECO:0000256" key="17">
    <source>
        <dbReference type="SAM" id="MobiDB-lite"/>
    </source>
</evidence>
<feature type="compositionally biased region" description="Basic residues" evidence="17">
    <location>
        <begin position="1387"/>
        <end position="1399"/>
    </location>
</feature>
<evidence type="ECO:0000256" key="7">
    <source>
        <dbReference type="ARBA" id="ARBA00022691"/>
    </source>
</evidence>
<reference evidence="23 24" key="1">
    <citation type="journal article" date="2017" name="Curr. Biol.">
        <title>The Evolution of Venom by Co-option of Single-Copy Genes.</title>
        <authorList>
            <person name="Martinson E.O."/>
            <person name="Mrinalini"/>
            <person name="Kelkar Y.D."/>
            <person name="Chang C.H."/>
            <person name="Werren J.H."/>
        </authorList>
    </citation>
    <scope>NUCLEOTIDE SEQUENCE [LARGE SCALE GENOMIC DNA]</scope>
    <source>
        <strain evidence="23 24">Alberta</strain>
        <tissue evidence="23">Whole body</tissue>
    </source>
</reference>
<evidence type="ECO:0000313" key="24">
    <source>
        <dbReference type="Proteomes" id="UP000215335"/>
    </source>
</evidence>
<keyword evidence="10 16" id="KW-0863">Zinc-finger</keyword>
<dbReference type="InterPro" id="IPR000313">
    <property type="entry name" value="PWWP_dom"/>
</dbReference>
<dbReference type="GO" id="GO:0005634">
    <property type="term" value="C:nucleus"/>
    <property type="evidence" value="ECO:0007669"/>
    <property type="project" value="UniProtKB-SubCell"/>
</dbReference>